<organism evidence="1 2">
    <name type="scientific">Cryptolaemus montrouzieri</name>
    <dbReference type="NCBI Taxonomy" id="559131"/>
    <lineage>
        <taxon>Eukaryota</taxon>
        <taxon>Metazoa</taxon>
        <taxon>Ecdysozoa</taxon>
        <taxon>Arthropoda</taxon>
        <taxon>Hexapoda</taxon>
        <taxon>Insecta</taxon>
        <taxon>Pterygota</taxon>
        <taxon>Neoptera</taxon>
        <taxon>Endopterygota</taxon>
        <taxon>Coleoptera</taxon>
        <taxon>Polyphaga</taxon>
        <taxon>Cucujiformia</taxon>
        <taxon>Coccinelloidea</taxon>
        <taxon>Coccinellidae</taxon>
        <taxon>Scymninae</taxon>
        <taxon>Scymnini</taxon>
        <taxon>Cryptolaemus</taxon>
    </lineage>
</organism>
<gene>
    <name evidence="1" type="ORF">HHI36_017623</name>
</gene>
<sequence length="111" mass="12966">MVLVQEMRITDFERWLNFIAEMSVLQENIPIFNSRIIGLHFFEENLNSAIYLNFLENDLPLYSENVALQERIEMWFHQDGTPPHNAEIVTTFLNNVTSSIRAGGGYFKQLL</sequence>
<dbReference type="Proteomes" id="UP001516400">
    <property type="component" value="Unassembled WGS sequence"/>
</dbReference>
<dbReference type="EMBL" id="JABFTP020000124">
    <property type="protein sequence ID" value="KAL3280118.1"/>
    <property type="molecule type" value="Genomic_DNA"/>
</dbReference>
<name>A0ABD2NNF2_9CUCU</name>
<protein>
    <submittedName>
        <fullName evidence="1">Uncharacterized protein</fullName>
    </submittedName>
</protein>
<evidence type="ECO:0000313" key="2">
    <source>
        <dbReference type="Proteomes" id="UP001516400"/>
    </source>
</evidence>
<dbReference type="Gene3D" id="3.30.420.10">
    <property type="entry name" value="Ribonuclease H-like superfamily/Ribonuclease H"/>
    <property type="match status" value="1"/>
</dbReference>
<dbReference type="AlphaFoldDB" id="A0ABD2NNF2"/>
<accession>A0ABD2NNF2</accession>
<comment type="caution">
    <text evidence="1">The sequence shown here is derived from an EMBL/GenBank/DDBJ whole genome shotgun (WGS) entry which is preliminary data.</text>
</comment>
<proteinExistence type="predicted"/>
<keyword evidence="2" id="KW-1185">Reference proteome</keyword>
<evidence type="ECO:0000313" key="1">
    <source>
        <dbReference type="EMBL" id="KAL3280118.1"/>
    </source>
</evidence>
<dbReference type="InterPro" id="IPR036397">
    <property type="entry name" value="RNaseH_sf"/>
</dbReference>
<reference evidence="1 2" key="1">
    <citation type="journal article" date="2021" name="BMC Biol.">
        <title>Horizontally acquired antibacterial genes associated with adaptive radiation of ladybird beetles.</title>
        <authorList>
            <person name="Li H.S."/>
            <person name="Tang X.F."/>
            <person name="Huang Y.H."/>
            <person name="Xu Z.Y."/>
            <person name="Chen M.L."/>
            <person name="Du X.Y."/>
            <person name="Qiu B.Y."/>
            <person name="Chen P.T."/>
            <person name="Zhang W."/>
            <person name="Slipinski A."/>
            <person name="Escalona H.E."/>
            <person name="Waterhouse R.M."/>
            <person name="Zwick A."/>
            <person name="Pang H."/>
        </authorList>
    </citation>
    <scope>NUCLEOTIDE SEQUENCE [LARGE SCALE GENOMIC DNA]</scope>
    <source>
        <strain evidence="1">SYSU2018</strain>
    </source>
</reference>